<dbReference type="InterPro" id="IPR027417">
    <property type="entry name" value="P-loop_NTPase"/>
</dbReference>
<dbReference type="PANTHER" id="PTHR43581:SF3">
    <property type="entry name" value="AAA+ ATPASE DOMAIN-CONTAINING PROTEIN"/>
    <property type="match status" value="1"/>
</dbReference>
<dbReference type="CDD" id="cd00267">
    <property type="entry name" value="ABC_ATPase"/>
    <property type="match status" value="1"/>
</dbReference>
<name>A0A021VQN9_9CELL</name>
<dbReference type="InterPro" id="IPR003959">
    <property type="entry name" value="ATPase_AAA_core"/>
</dbReference>
<protein>
    <recommendedName>
        <fullName evidence="1">ATPase AAA-type core domain-containing protein</fullName>
    </recommendedName>
</protein>
<organism evidence="2 3">
    <name type="scientific">Actinotalea ferrariae CF5-4</name>
    <dbReference type="NCBI Taxonomy" id="948458"/>
    <lineage>
        <taxon>Bacteria</taxon>
        <taxon>Bacillati</taxon>
        <taxon>Actinomycetota</taxon>
        <taxon>Actinomycetes</taxon>
        <taxon>Micrococcales</taxon>
        <taxon>Cellulomonadaceae</taxon>
        <taxon>Actinotalea</taxon>
    </lineage>
</organism>
<comment type="caution">
    <text evidence="2">The sequence shown here is derived from an EMBL/GenBank/DDBJ whole genome shotgun (WGS) entry which is preliminary data.</text>
</comment>
<dbReference type="SUPFAM" id="SSF52540">
    <property type="entry name" value="P-loop containing nucleoside triphosphate hydrolases"/>
    <property type="match status" value="1"/>
</dbReference>
<dbReference type="GO" id="GO:0005524">
    <property type="term" value="F:ATP binding"/>
    <property type="evidence" value="ECO:0007669"/>
    <property type="project" value="InterPro"/>
</dbReference>
<evidence type="ECO:0000313" key="3">
    <source>
        <dbReference type="Proteomes" id="UP000019753"/>
    </source>
</evidence>
<feature type="domain" description="ATPase AAA-type core" evidence="1">
    <location>
        <begin position="472"/>
        <end position="517"/>
    </location>
</feature>
<dbReference type="GO" id="GO:0016887">
    <property type="term" value="F:ATP hydrolysis activity"/>
    <property type="evidence" value="ECO:0007669"/>
    <property type="project" value="InterPro"/>
</dbReference>
<dbReference type="Proteomes" id="UP000019753">
    <property type="component" value="Unassembled WGS sequence"/>
</dbReference>
<dbReference type="RefSeq" id="WP_034225756.1">
    <property type="nucleotide sequence ID" value="NZ_AXCW01000088.1"/>
</dbReference>
<proteinExistence type="predicted"/>
<dbReference type="PANTHER" id="PTHR43581">
    <property type="entry name" value="ATP/GTP PHOSPHATASE"/>
    <property type="match status" value="1"/>
</dbReference>
<sequence length="759" mass="84111">MEPDARRPAAIRGVYIRKYKNLRDIWLPWHDGTAIFGANGTGKTNLLEALAILFNAEEALPLTAKRRADITPGDLEVIAQVPIEELPWPPNTQFTVPEKIELHELPGLVRAILDRRWWDSIGGPGGDTFAEGIAALGVPEAVVTYLRDQIDQPVIRYTLRDITFKKTSIFDDDLPGTVDDDPPSSTVRYDRTLLGAAPPASVAEIAAVLPDVFAPLRTALAEHTRGATAGMVDLLALPPAESIPVTLQWLPRARDNDEIDQALKDAYLDAYPRADQLTRRITRLGITQIPSGDPPDLALGTDRWLHLVMADAANKELALTMPDQIAVEPVGSFEDADFYLTNLRTKTKIGRTGRVDMLEKLSSGERRWADEALATAGRAVIAFGLRATIYDALLASIDEALILPPLVSVMTEVQALVDQVGYFSIEAIQRVVDVLDPVLREAAQQQLRNAPDPLRRSLVENLYGLHALTPVTTVRVLDEPEAHLHPRAQRVVAGALENLRRSGDQILIATHSPQFLDLPGWALAHLQSTPEGSTLSPLAPQDLDARGALAGEMGFTRGELLARITCLLIVEGEHDRLVLDTLYGDQLNDAGIGIIRMFGTRNLLATAELDFIDRILDVPIALLIDNTRKDIVNGNRPNRELTGEERQLRDLKRECDNRGRPIHVIGLNRPDITAYLHPDAVRTLHPSFPGWDKVIQQYRAQRHPHSFKDWLHDQLGVDLRWTTRITAALDQMSSQSLSVEPELARKVEDLLRRVITSGW</sequence>
<dbReference type="AlphaFoldDB" id="A0A021VQN9"/>
<dbReference type="Pfam" id="PF13304">
    <property type="entry name" value="AAA_21"/>
    <property type="match status" value="1"/>
</dbReference>
<gene>
    <name evidence="2" type="ORF">N866_20140</name>
</gene>
<accession>A0A021VQN9</accession>
<dbReference type="EMBL" id="AXCW01000088">
    <property type="protein sequence ID" value="EYR63519.1"/>
    <property type="molecule type" value="Genomic_DNA"/>
</dbReference>
<reference evidence="2 3" key="1">
    <citation type="submission" date="2014-01" db="EMBL/GenBank/DDBJ databases">
        <title>Actinotalea ferrariae CF5-4.</title>
        <authorList>
            <person name="Chen F."/>
            <person name="Li Y."/>
            <person name="Wang G."/>
        </authorList>
    </citation>
    <scope>NUCLEOTIDE SEQUENCE [LARGE SCALE GENOMIC DNA]</scope>
    <source>
        <strain evidence="2 3">CF5-4</strain>
    </source>
</reference>
<dbReference type="InterPro" id="IPR051396">
    <property type="entry name" value="Bact_Antivir_Def_Nuclease"/>
</dbReference>
<keyword evidence="3" id="KW-1185">Reference proteome</keyword>
<dbReference type="Gene3D" id="3.40.50.300">
    <property type="entry name" value="P-loop containing nucleotide triphosphate hydrolases"/>
    <property type="match status" value="2"/>
</dbReference>
<dbReference type="OrthoDB" id="9784297at2"/>
<evidence type="ECO:0000313" key="2">
    <source>
        <dbReference type="EMBL" id="EYR63519.1"/>
    </source>
</evidence>
<evidence type="ECO:0000259" key="1">
    <source>
        <dbReference type="Pfam" id="PF13304"/>
    </source>
</evidence>